<feature type="non-terminal residue" evidence="2">
    <location>
        <position position="1"/>
    </location>
</feature>
<protein>
    <submittedName>
        <fullName evidence="2">Uncharacterized protein</fullName>
    </submittedName>
</protein>
<gene>
    <name evidence="2" type="ORF">DXA68_18110</name>
</gene>
<evidence type="ECO:0000256" key="1">
    <source>
        <dbReference type="SAM" id="Phobius"/>
    </source>
</evidence>
<comment type="caution">
    <text evidence="2">The sequence shown here is derived from an EMBL/GenBank/DDBJ whole genome shotgun (WGS) entry which is preliminary data.</text>
</comment>
<dbReference type="EMBL" id="QSCF01000036">
    <property type="protein sequence ID" value="RGX76836.1"/>
    <property type="molecule type" value="Genomic_DNA"/>
</dbReference>
<evidence type="ECO:0000313" key="2">
    <source>
        <dbReference type="EMBL" id="RGX76836.1"/>
    </source>
</evidence>
<dbReference type="Proteomes" id="UP000286075">
    <property type="component" value="Unassembled WGS sequence"/>
</dbReference>
<organism evidence="2 3">
    <name type="scientific">Bacteroides stercorirosoris</name>
    <dbReference type="NCBI Taxonomy" id="871324"/>
    <lineage>
        <taxon>Bacteria</taxon>
        <taxon>Pseudomonadati</taxon>
        <taxon>Bacteroidota</taxon>
        <taxon>Bacteroidia</taxon>
        <taxon>Bacteroidales</taxon>
        <taxon>Bacteroidaceae</taxon>
        <taxon>Bacteroides</taxon>
    </lineage>
</organism>
<keyword evidence="1" id="KW-0812">Transmembrane</keyword>
<reference evidence="2 3" key="1">
    <citation type="submission" date="2018-08" db="EMBL/GenBank/DDBJ databases">
        <title>A genome reference for cultivated species of the human gut microbiota.</title>
        <authorList>
            <person name="Zou Y."/>
            <person name="Xue W."/>
            <person name="Luo G."/>
        </authorList>
    </citation>
    <scope>NUCLEOTIDE SEQUENCE [LARGE SCALE GENOMIC DNA]</scope>
    <source>
        <strain evidence="2 3">OF03-9BH</strain>
    </source>
</reference>
<evidence type="ECO:0000313" key="3">
    <source>
        <dbReference type="Proteomes" id="UP000286075"/>
    </source>
</evidence>
<dbReference type="AlphaFoldDB" id="A0A413H063"/>
<proteinExistence type="predicted"/>
<keyword evidence="1" id="KW-0472">Membrane</keyword>
<accession>A0A413H063</accession>
<sequence length="63" mass="7377">FSIITGYVIIKFPKCFMEGYILLGLLITFMEGYILLGLLITFYNLILFPLRISLPFSYKIYLD</sequence>
<keyword evidence="1" id="KW-1133">Transmembrane helix</keyword>
<feature type="transmembrane region" description="Helical" evidence="1">
    <location>
        <begin position="20"/>
        <end position="46"/>
    </location>
</feature>
<name>A0A413H063_9BACE</name>